<keyword evidence="10" id="KW-0407">Ion channel</keyword>
<keyword evidence="6" id="KW-0472">Membrane</keyword>
<gene>
    <name evidence="12" type="primary">ORF43069</name>
</gene>
<evidence type="ECO:0000256" key="10">
    <source>
        <dbReference type="ARBA" id="ARBA00023303"/>
    </source>
</evidence>
<dbReference type="Gene3D" id="3.40.190.10">
    <property type="entry name" value="Periplasmic binding protein-like II"/>
    <property type="match status" value="1"/>
</dbReference>
<comment type="subcellular location">
    <subcellularLocation>
        <location evidence="1">Membrane</location>
        <topology evidence="1">Multi-pass membrane protein</topology>
    </subcellularLocation>
</comment>
<dbReference type="AlphaFoldDB" id="A0A0B6Z015"/>
<evidence type="ECO:0000256" key="9">
    <source>
        <dbReference type="ARBA" id="ARBA00023286"/>
    </source>
</evidence>
<keyword evidence="9" id="KW-1071">Ligand-gated ion channel</keyword>
<accession>A0A0B6Z015</accession>
<feature type="non-terminal residue" evidence="12">
    <location>
        <position position="83"/>
    </location>
</feature>
<keyword evidence="7" id="KW-0675">Receptor</keyword>
<evidence type="ECO:0000256" key="2">
    <source>
        <dbReference type="ARBA" id="ARBA00022448"/>
    </source>
</evidence>
<evidence type="ECO:0000256" key="5">
    <source>
        <dbReference type="ARBA" id="ARBA00023065"/>
    </source>
</evidence>
<name>A0A0B6Z015_9EUPU</name>
<keyword evidence="4" id="KW-1133">Transmembrane helix</keyword>
<evidence type="ECO:0000256" key="4">
    <source>
        <dbReference type="ARBA" id="ARBA00022989"/>
    </source>
</evidence>
<sequence>MTAGLTENDTMCEINTVPCTVYNRDTQLHRTNGTRNMCCTGLCIDLLTRLGNMLDFDVELSEVADDGSYGSPLNANMTEWNGI</sequence>
<keyword evidence="3" id="KW-0812">Transmembrane</keyword>
<dbReference type="EMBL" id="HACG01014862">
    <property type="protein sequence ID" value="CEK61727.1"/>
    <property type="molecule type" value="Transcribed_RNA"/>
</dbReference>
<proteinExistence type="predicted"/>
<evidence type="ECO:0000256" key="6">
    <source>
        <dbReference type="ARBA" id="ARBA00023136"/>
    </source>
</evidence>
<evidence type="ECO:0000256" key="7">
    <source>
        <dbReference type="ARBA" id="ARBA00023170"/>
    </source>
</evidence>
<reference evidence="12" key="1">
    <citation type="submission" date="2014-12" db="EMBL/GenBank/DDBJ databases">
        <title>Insight into the proteome of Arion vulgaris.</title>
        <authorList>
            <person name="Aradska J."/>
            <person name="Bulat T."/>
            <person name="Smidak R."/>
            <person name="Sarate P."/>
            <person name="Gangsoo J."/>
            <person name="Sialana F."/>
            <person name="Bilban M."/>
            <person name="Lubec G."/>
        </authorList>
    </citation>
    <scope>NUCLEOTIDE SEQUENCE</scope>
    <source>
        <tissue evidence="12">Skin</tissue>
    </source>
</reference>
<protein>
    <recommendedName>
        <fullName evidence="11">Ionotropic glutamate receptor L-glutamate and glycine-binding domain-containing protein</fullName>
    </recommendedName>
</protein>
<evidence type="ECO:0000313" key="12">
    <source>
        <dbReference type="EMBL" id="CEK61727.1"/>
    </source>
</evidence>
<dbReference type="InterPro" id="IPR019594">
    <property type="entry name" value="Glu/Gly-bd"/>
</dbReference>
<evidence type="ECO:0000256" key="8">
    <source>
        <dbReference type="ARBA" id="ARBA00023180"/>
    </source>
</evidence>
<keyword evidence="5" id="KW-0406">Ion transport</keyword>
<dbReference type="GO" id="GO:0016020">
    <property type="term" value="C:membrane"/>
    <property type="evidence" value="ECO:0007669"/>
    <property type="project" value="UniProtKB-SubCell"/>
</dbReference>
<evidence type="ECO:0000256" key="3">
    <source>
        <dbReference type="ARBA" id="ARBA00022692"/>
    </source>
</evidence>
<evidence type="ECO:0000256" key="1">
    <source>
        <dbReference type="ARBA" id="ARBA00004141"/>
    </source>
</evidence>
<feature type="domain" description="Ionotropic glutamate receptor L-glutamate and glycine-binding" evidence="11">
    <location>
        <begin position="31"/>
        <end position="83"/>
    </location>
</feature>
<dbReference type="GO" id="GO:0015276">
    <property type="term" value="F:ligand-gated monoatomic ion channel activity"/>
    <property type="evidence" value="ECO:0007669"/>
    <property type="project" value="InterPro"/>
</dbReference>
<dbReference type="Pfam" id="PF10613">
    <property type="entry name" value="Lig_chan-Glu_bd"/>
    <property type="match status" value="1"/>
</dbReference>
<keyword evidence="8" id="KW-0325">Glycoprotein</keyword>
<keyword evidence="2" id="KW-0813">Transport</keyword>
<evidence type="ECO:0000259" key="11">
    <source>
        <dbReference type="Pfam" id="PF10613"/>
    </source>
</evidence>
<organism evidence="12">
    <name type="scientific">Arion vulgaris</name>
    <dbReference type="NCBI Taxonomy" id="1028688"/>
    <lineage>
        <taxon>Eukaryota</taxon>
        <taxon>Metazoa</taxon>
        <taxon>Spiralia</taxon>
        <taxon>Lophotrochozoa</taxon>
        <taxon>Mollusca</taxon>
        <taxon>Gastropoda</taxon>
        <taxon>Heterobranchia</taxon>
        <taxon>Euthyneura</taxon>
        <taxon>Panpulmonata</taxon>
        <taxon>Eupulmonata</taxon>
        <taxon>Stylommatophora</taxon>
        <taxon>Helicina</taxon>
        <taxon>Arionoidea</taxon>
        <taxon>Arionidae</taxon>
        <taxon>Arion</taxon>
    </lineage>
</organism>